<dbReference type="RefSeq" id="WP_078758086.1">
    <property type="nucleotide sequence ID" value="NZ_FUXP01000004.1"/>
</dbReference>
<dbReference type="OrthoDB" id="5981244at2"/>
<sequence length="370" mass="39701">MTRSILLMGLWWLAQPAAAQVAEPGFESWGVAVDVSPAPPAVTKWNEQFNAAMSARAAELAAAGTAEGLLAAALIEPPLTDAAAHSSDAPAPVWMQAALDARPTTPLVQWVAASDCPLSPVVECDRERALERLLELDGDNAAVHLMAASFASSAGDEVAARTHLARAAELPRYNNYGSDLFRIIVDARRGASLPRMPDEVVAYHQAADALMASAEDVSAVSSISQWAAQVLPTFTGVMDLCRRDESSLVRDSGLRQDCLGAFAHLAGSDATIIEPLVALRTLVRYSEGAEKGRWKARLRQVAWLHEQALQLAPGWPGASIESAQYVDWLMEEGELGAYRRVLREHGIPVEPPPGWLPDNPDHRALLSGDA</sequence>
<organism evidence="2 3">
    <name type="scientific">Lysobacter spongiicola DSM 21749</name>
    <dbReference type="NCBI Taxonomy" id="1122188"/>
    <lineage>
        <taxon>Bacteria</taxon>
        <taxon>Pseudomonadati</taxon>
        <taxon>Pseudomonadota</taxon>
        <taxon>Gammaproteobacteria</taxon>
        <taxon>Lysobacterales</taxon>
        <taxon>Lysobacteraceae</taxon>
        <taxon>Novilysobacter</taxon>
    </lineage>
</organism>
<dbReference type="AlphaFoldDB" id="A0A1T4Q6B2"/>
<proteinExistence type="predicted"/>
<feature type="signal peptide" evidence="1">
    <location>
        <begin position="1"/>
        <end position="19"/>
    </location>
</feature>
<evidence type="ECO:0000313" key="3">
    <source>
        <dbReference type="Proteomes" id="UP000190061"/>
    </source>
</evidence>
<name>A0A1T4Q6B2_9GAMM</name>
<dbReference type="Proteomes" id="UP000190061">
    <property type="component" value="Unassembled WGS sequence"/>
</dbReference>
<keyword evidence="3" id="KW-1185">Reference proteome</keyword>
<accession>A0A1T4Q6B2</accession>
<protein>
    <submittedName>
        <fullName evidence="2">Uncharacterized protein</fullName>
    </submittedName>
</protein>
<gene>
    <name evidence="2" type="ORF">SAMN02745674_01489</name>
</gene>
<keyword evidence="1" id="KW-0732">Signal</keyword>
<dbReference type="STRING" id="1122188.SAMN02745674_01489"/>
<evidence type="ECO:0000313" key="2">
    <source>
        <dbReference type="EMBL" id="SJZ98778.1"/>
    </source>
</evidence>
<feature type="chain" id="PRO_5013250505" evidence="1">
    <location>
        <begin position="20"/>
        <end position="370"/>
    </location>
</feature>
<dbReference type="EMBL" id="FUXP01000004">
    <property type="protein sequence ID" value="SJZ98778.1"/>
    <property type="molecule type" value="Genomic_DNA"/>
</dbReference>
<reference evidence="2 3" key="1">
    <citation type="submission" date="2017-02" db="EMBL/GenBank/DDBJ databases">
        <authorList>
            <person name="Peterson S.W."/>
        </authorList>
    </citation>
    <scope>NUCLEOTIDE SEQUENCE [LARGE SCALE GENOMIC DNA]</scope>
    <source>
        <strain evidence="2 3">DSM 21749</strain>
    </source>
</reference>
<evidence type="ECO:0000256" key="1">
    <source>
        <dbReference type="SAM" id="SignalP"/>
    </source>
</evidence>